<dbReference type="SMART" id="SM00868">
    <property type="entry name" value="zf-AD"/>
    <property type="match status" value="1"/>
</dbReference>
<dbReference type="EMBL" id="VTPC01003837">
    <property type="protein sequence ID" value="KAF2897944.1"/>
    <property type="molecule type" value="Genomic_DNA"/>
</dbReference>
<name>A0A8K0GFL2_IGNLU</name>
<organism evidence="7 8">
    <name type="scientific">Ignelater luminosus</name>
    <name type="common">Cucubano</name>
    <name type="synonym">Pyrophorus luminosus</name>
    <dbReference type="NCBI Taxonomy" id="2038154"/>
    <lineage>
        <taxon>Eukaryota</taxon>
        <taxon>Metazoa</taxon>
        <taxon>Ecdysozoa</taxon>
        <taxon>Arthropoda</taxon>
        <taxon>Hexapoda</taxon>
        <taxon>Insecta</taxon>
        <taxon>Pterygota</taxon>
        <taxon>Neoptera</taxon>
        <taxon>Endopterygota</taxon>
        <taxon>Coleoptera</taxon>
        <taxon>Polyphaga</taxon>
        <taxon>Elateriformia</taxon>
        <taxon>Elateroidea</taxon>
        <taxon>Elateridae</taxon>
        <taxon>Agrypninae</taxon>
        <taxon>Pyrophorini</taxon>
        <taxon>Ignelater</taxon>
    </lineage>
</organism>
<evidence type="ECO:0000313" key="8">
    <source>
        <dbReference type="Proteomes" id="UP000801492"/>
    </source>
</evidence>
<dbReference type="GO" id="GO:0005634">
    <property type="term" value="C:nucleus"/>
    <property type="evidence" value="ECO:0007669"/>
    <property type="project" value="InterPro"/>
</dbReference>
<reference evidence="7" key="1">
    <citation type="submission" date="2019-08" db="EMBL/GenBank/DDBJ databases">
        <title>The genome of the North American firefly Photinus pyralis.</title>
        <authorList>
            <consortium name="Photinus pyralis genome working group"/>
            <person name="Fallon T.R."/>
            <person name="Sander Lower S.E."/>
            <person name="Weng J.-K."/>
        </authorList>
    </citation>
    <scope>NUCLEOTIDE SEQUENCE</scope>
    <source>
        <strain evidence="7">TRF0915ILg1</strain>
        <tissue evidence="7">Whole body</tissue>
    </source>
</reference>
<dbReference type="PANTHER" id="PTHR24403">
    <property type="entry name" value="ZINC FINGER PROTEIN"/>
    <property type="match status" value="1"/>
</dbReference>
<keyword evidence="3 5" id="KW-0863">Zinc-finger</keyword>
<sequence>MSQLICRTCLEEIIDSNCISLDDETNEIKQKLTLCVPELDLDVIPNACMCIYCANLLQTAYDFKQRCLRTEEKIRINENLPDLSQIKENIEKDEKFDVVHGVGIGMEVVFIKDEDLVIEDDDDDDTRSESQHLSNGSDCVNWFLDLSNPEKQEQGHLDNYKLKNVNTKVNSSKRNLISNKLSNKLNKNVEIRNNKKPVKTNIFTKKSYNCPNCKYQTSFENYFKKHIRYCKTSNVANGSKIIKSETTLKCLKCDYTTKLKRALDLHVRRAHGKEKKLNCSKCSYTAVSLFLLKQHITNSHSLMTSDKSQFKCKLCPFGTDFQKGFKSHLRKHKREETFSCKYCSFKAKEKIHITKHAMKHHPKKKM</sequence>
<evidence type="ECO:0000313" key="7">
    <source>
        <dbReference type="EMBL" id="KAF2897944.1"/>
    </source>
</evidence>
<dbReference type="Proteomes" id="UP000801492">
    <property type="component" value="Unassembled WGS sequence"/>
</dbReference>
<dbReference type="PROSITE" id="PS50157">
    <property type="entry name" value="ZINC_FINGER_C2H2_2"/>
    <property type="match status" value="1"/>
</dbReference>
<dbReference type="PANTHER" id="PTHR24403:SF67">
    <property type="entry name" value="FI01116P-RELATED"/>
    <property type="match status" value="1"/>
</dbReference>
<dbReference type="SMART" id="SM00355">
    <property type="entry name" value="ZnF_C2H2"/>
    <property type="match status" value="5"/>
</dbReference>
<dbReference type="OrthoDB" id="6713977at2759"/>
<protein>
    <recommendedName>
        <fullName evidence="6">C2H2-type domain-containing protein</fullName>
    </recommendedName>
</protein>
<dbReference type="InterPro" id="IPR012934">
    <property type="entry name" value="Znf_AD"/>
</dbReference>
<evidence type="ECO:0000256" key="3">
    <source>
        <dbReference type="ARBA" id="ARBA00022771"/>
    </source>
</evidence>
<dbReference type="AlphaFoldDB" id="A0A8K0GFL2"/>
<evidence type="ECO:0000256" key="4">
    <source>
        <dbReference type="ARBA" id="ARBA00022833"/>
    </source>
</evidence>
<accession>A0A8K0GFL2</accession>
<dbReference type="GO" id="GO:0008270">
    <property type="term" value="F:zinc ion binding"/>
    <property type="evidence" value="ECO:0007669"/>
    <property type="project" value="UniProtKB-KW"/>
</dbReference>
<evidence type="ECO:0000256" key="2">
    <source>
        <dbReference type="ARBA" id="ARBA00022737"/>
    </source>
</evidence>
<dbReference type="GO" id="GO:0045944">
    <property type="term" value="P:positive regulation of transcription by RNA polymerase II"/>
    <property type="evidence" value="ECO:0007669"/>
    <property type="project" value="TreeGrafter"/>
</dbReference>
<feature type="domain" description="C2H2-type" evidence="6">
    <location>
        <begin position="248"/>
        <end position="276"/>
    </location>
</feature>
<proteinExistence type="predicted"/>
<gene>
    <name evidence="7" type="ORF">ILUMI_08232</name>
</gene>
<evidence type="ECO:0000256" key="1">
    <source>
        <dbReference type="ARBA" id="ARBA00022723"/>
    </source>
</evidence>
<evidence type="ECO:0000256" key="5">
    <source>
        <dbReference type="PROSITE-ProRule" id="PRU00042"/>
    </source>
</evidence>
<comment type="caution">
    <text evidence="7">The sequence shown here is derived from an EMBL/GenBank/DDBJ whole genome shotgun (WGS) entry which is preliminary data.</text>
</comment>
<dbReference type="Gene3D" id="3.30.160.60">
    <property type="entry name" value="Classic Zinc Finger"/>
    <property type="match status" value="2"/>
</dbReference>
<keyword evidence="4" id="KW-0862">Zinc</keyword>
<keyword evidence="1" id="KW-0479">Metal-binding</keyword>
<keyword evidence="2" id="KW-0677">Repeat</keyword>
<evidence type="ECO:0000259" key="6">
    <source>
        <dbReference type="PROSITE" id="PS50157"/>
    </source>
</evidence>
<dbReference type="InterPro" id="IPR013087">
    <property type="entry name" value="Znf_C2H2_type"/>
</dbReference>
<dbReference type="InterPro" id="IPR050688">
    <property type="entry name" value="Zinc_finger/UBP_domain"/>
</dbReference>
<keyword evidence="8" id="KW-1185">Reference proteome</keyword>